<gene>
    <name evidence="1" type="ORF">RB602_12035</name>
</gene>
<protein>
    <submittedName>
        <fullName evidence="1">Restriction endonuclease, SacI family</fullName>
        <ecNumber evidence="1">3.1.21.-</ecNumber>
    </submittedName>
</protein>
<sequence length="364" mass="39832">MIRDDTLAEIGIAILRRAWSDALASEKLDSTSKIANDIDTVFNANTGSYGKAAIVQTLGKASDLSLDALAVQKGGEDETAWDARTFARGTFVEWNEEANRPFAHSSDPYVSNPLRIRRFDSNARSKARDKAGFDALVNILEEVNQAETSEGAYDYVFEVLLGLRRYLADKSVEYPLPKRASLKNVLEATDGYLAERSGGARLQAIVAALFSCLSEAGLKISDVTTAHINSPDAGASRGGDVEFRGFDGGFTIEVKDRPLSRDDFLASIEKARIAEISDLMFVVRSGHILGKGLDESFLTSETSRQFSSGLNLYIESFDNFARIALSLIGESGRRTFLQKVGEALELQSADISHKWAWAKIVKLL</sequence>
<reference evidence="1 2" key="1">
    <citation type="submission" date="2023-10" db="EMBL/GenBank/DDBJ databases">
        <title>Complete genome sequence of a Sphingomonadaceae bacterium.</title>
        <authorList>
            <person name="Yan C."/>
        </authorList>
    </citation>
    <scope>NUCLEOTIDE SEQUENCE [LARGE SCALE GENOMIC DNA]</scope>
    <source>
        <strain evidence="1 2">SCSIO 66989</strain>
    </source>
</reference>
<name>A0AA97I1C0_9SPHN</name>
<keyword evidence="2" id="KW-1185">Reference proteome</keyword>
<dbReference type="InterPro" id="IPR019066">
    <property type="entry name" value="Restrct_endonuc_II_SacI"/>
</dbReference>
<organism evidence="1 2">
    <name type="scientific">Alterisphingorhabdus coralli</name>
    <dbReference type="NCBI Taxonomy" id="3071408"/>
    <lineage>
        <taxon>Bacteria</taxon>
        <taxon>Pseudomonadati</taxon>
        <taxon>Pseudomonadota</taxon>
        <taxon>Alphaproteobacteria</taxon>
        <taxon>Sphingomonadales</taxon>
        <taxon>Sphingomonadaceae</taxon>
        <taxon>Alterisphingorhabdus (ex Yan et al. 2024)</taxon>
    </lineage>
</organism>
<evidence type="ECO:0000313" key="1">
    <source>
        <dbReference type="EMBL" id="WOE74570.1"/>
    </source>
</evidence>
<keyword evidence="1" id="KW-0540">Nuclease</keyword>
<dbReference type="Proteomes" id="UP001302429">
    <property type="component" value="Chromosome"/>
</dbReference>
<keyword evidence="1" id="KW-0378">Hydrolase</keyword>
<dbReference type="AlphaFoldDB" id="A0AA97I1C0"/>
<evidence type="ECO:0000313" key="2">
    <source>
        <dbReference type="Proteomes" id="UP001302429"/>
    </source>
</evidence>
<dbReference type="EC" id="3.1.21.-" evidence="1"/>
<dbReference type="Pfam" id="PF09566">
    <property type="entry name" value="RE_SacI"/>
    <property type="match status" value="1"/>
</dbReference>
<keyword evidence="1" id="KW-0255">Endonuclease</keyword>
<dbReference type="KEGG" id="acoa:RB602_12035"/>
<dbReference type="EMBL" id="CP136594">
    <property type="protein sequence ID" value="WOE74570.1"/>
    <property type="molecule type" value="Genomic_DNA"/>
</dbReference>
<accession>A0AA97I1C0</accession>
<proteinExistence type="predicted"/>
<dbReference type="GO" id="GO:0016787">
    <property type="term" value="F:hydrolase activity"/>
    <property type="evidence" value="ECO:0007669"/>
    <property type="project" value="UniProtKB-KW"/>
</dbReference>
<dbReference type="GO" id="GO:0004519">
    <property type="term" value="F:endonuclease activity"/>
    <property type="evidence" value="ECO:0007669"/>
    <property type="project" value="UniProtKB-KW"/>
</dbReference>
<dbReference type="RefSeq" id="WP_317080828.1">
    <property type="nucleotide sequence ID" value="NZ_CP136594.1"/>
</dbReference>